<protein>
    <submittedName>
        <fullName evidence="7">Xaa-Pro aminopeptidase</fullName>
    </submittedName>
</protein>
<dbReference type="Pfam" id="PF00557">
    <property type="entry name" value="Peptidase_M24"/>
    <property type="match status" value="1"/>
</dbReference>
<evidence type="ECO:0000259" key="6">
    <source>
        <dbReference type="Pfam" id="PF16188"/>
    </source>
</evidence>
<gene>
    <name evidence="7" type="ORF">SAMN05216544_2047</name>
</gene>
<dbReference type="InterPro" id="IPR032416">
    <property type="entry name" value="Peptidase_M24_C"/>
</dbReference>
<dbReference type="Pfam" id="PF01321">
    <property type="entry name" value="Creatinase_N"/>
    <property type="match status" value="1"/>
</dbReference>
<keyword evidence="2" id="KW-0479">Metal-binding</keyword>
<sequence length="602" mass="67400">MSKVETIKERLASVRETMAKTGVDIYLVLTNDYHISEYSGDYFKEREFITGFTGSAGTAVILKDEAKLFTDGRYYVQAAKEIEGTGFELMKDGSSGVPTLSEYVASKLEEGMCLGFDGRTVDARLGLKLADIVKNKKASFNLTFDAIADIFTDRAAFPESKAFYLDEKYCGTTINEKLAMLRESLKKANADSNIIASLDDVCWLFNIRGNDVWCNPVIMSYAYVSMDKAILYTDGDRFNEEILARFKEANVEIRPYEAVYTDAANISGRVIVDTKRVNMRLYNICMDNKNLNCVLSENPTVLLKAIKNETEIKNLKDVHLEDGAALTKFIFWTKKQVKEGKQITEADAAEYLDSLRAKISDYIELSFDTISATGPNGAMMHYHATKENADILKPEGMLLVDSGGQYLRGTTDVTRTFALGPVTDEMKKCFTLTLKGMLALANARFLHGCNGFSLDILARGPLWDEGIDYRCGTGHGVGYLLNVHEAPNGFRWKHIPGVNDLAVLEPGMVTSDEPGVYEEGKFGIRIENEIVCKKDYENEYGTFLSFDMLTMAPIDLELVDPKYLEAVDIKRLNAYHEEVYNNLKDFFTGEELEELKAATKAI</sequence>
<dbReference type="AlphaFoldDB" id="A0A1G9Z6G3"/>
<dbReference type="SUPFAM" id="SSF53092">
    <property type="entry name" value="Creatinase/prolidase N-terminal domain"/>
    <property type="match status" value="1"/>
</dbReference>
<organism evidence="7 8">
    <name type="scientific">Lachnospira pectinoschiza</name>
    <dbReference type="NCBI Taxonomy" id="28052"/>
    <lineage>
        <taxon>Bacteria</taxon>
        <taxon>Bacillati</taxon>
        <taxon>Bacillota</taxon>
        <taxon>Clostridia</taxon>
        <taxon>Lachnospirales</taxon>
        <taxon>Lachnospiraceae</taxon>
        <taxon>Lachnospira</taxon>
    </lineage>
</organism>
<dbReference type="RefSeq" id="WP_074522056.1">
    <property type="nucleotide sequence ID" value="NZ_FNHZ01000007.1"/>
</dbReference>
<reference evidence="8" key="1">
    <citation type="submission" date="2016-10" db="EMBL/GenBank/DDBJ databases">
        <authorList>
            <person name="Varghese N."/>
            <person name="Submissions S."/>
        </authorList>
    </citation>
    <scope>NUCLEOTIDE SEQUENCE [LARGE SCALE GENOMIC DNA]</scope>
    <source>
        <strain evidence="8">M83</strain>
    </source>
</reference>
<dbReference type="InterPro" id="IPR036005">
    <property type="entry name" value="Creatinase/aminopeptidase-like"/>
</dbReference>
<evidence type="ECO:0000259" key="5">
    <source>
        <dbReference type="Pfam" id="PF01321"/>
    </source>
</evidence>
<dbReference type="Pfam" id="PF16188">
    <property type="entry name" value="Peptidase_M24_C"/>
    <property type="match status" value="1"/>
</dbReference>
<dbReference type="FunFam" id="3.90.230.10:FF:000009">
    <property type="entry name" value="xaa-Pro aminopeptidase 2"/>
    <property type="match status" value="1"/>
</dbReference>
<dbReference type="InterPro" id="IPR033740">
    <property type="entry name" value="Pept_M24B"/>
</dbReference>
<dbReference type="PANTHER" id="PTHR43763:SF6">
    <property type="entry name" value="XAA-PRO AMINOPEPTIDASE 1"/>
    <property type="match status" value="1"/>
</dbReference>
<evidence type="ECO:0000313" key="8">
    <source>
        <dbReference type="Proteomes" id="UP000187651"/>
    </source>
</evidence>
<dbReference type="Proteomes" id="UP000187651">
    <property type="component" value="Unassembled WGS sequence"/>
</dbReference>
<dbReference type="EMBL" id="FNHZ01000007">
    <property type="protein sequence ID" value="SDN16840.1"/>
    <property type="molecule type" value="Genomic_DNA"/>
</dbReference>
<accession>A0A1G9Z6G3</accession>
<evidence type="ECO:0000256" key="1">
    <source>
        <dbReference type="ARBA" id="ARBA00008766"/>
    </source>
</evidence>
<keyword evidence="8" id="KW-1185">Reference proteome</keyword>
<dbReference type="Gene3D" id="3.90.230.10">
    <property type="entry name" value="Creatinase/methionine aminopeptidase superfamily"/>
    <property type="match status" value="1"/>
</dbReference>
<proteinExistence type="inferred from homology"/>
<dbReference type="OrthoDB" id="9806388at2"/>
<name>A0A1G9Z6G3_9FIRM</name>
<dbReference type="Gene3D" id="3.40.350.10">
    <property type="entry name" value="Creatinase/prolidase N-terminal domain"/>
    <property type="match status" value="2"/>
</dbReference>
<dbReference type="InterPro" id="IPR050422">
    <property type="entry name" value="X-Pro_aminopeptidase_P"/>
</dbReference>
<dbReference type="GO" id="GO:0005737">
    <property type="term" value="C:cytoplasm"/>
    <property type="evidence" value="ECO:0007669"/>
    <property type="project" value="UniProtKB-ARBA"/>
</dbReference>
<evidence type="ECO:0000256" key="3">
    <source>
        <dbReference type="ARBA" id="ARBA00022801"/>
    </source>
</evidence>
<dbReference type="GO" id="GO:0070006">
    <property type="term" value="F:metalloaminopeptidase activity"/>
    <property type="evidence" value="ECO:0007669"/>
    <property type="project" value="InterPro"/>
</dbReference>
<dbReference type="InterPro" id="IPR029149">
    <property type="entry name" value="Creatin/AminoP/Spt16_N"/>
</dbReference>
<comment type="similarity">
    <text evidence="1">Belongs to the peptidase M24B family.</text>
</comment>
<dbReference type="SUPFAM" id="SSF55920">
    <property type="entry name" value="Creatinase/aminopeptidase"/>
    <property type="match status" value="1"/>
</dbReference>
<evidence type="ECO:0000259" key="4">
    <source>
        <dbReference type="Pfam" id="PF00557"/>
    </source>
</evidence>
<dbReference type="GO" id="GO:0046872">
    <property type="term" value="F:metal ion binding"/>
    <property type="evidence" value="ECO:0007669"/>
    <property type="project" value="UniProtKB-KW"/>
</dbReference>
<feature type="domain" description="Creatinase N-terminal" evidence="5">
    <location>
        <begin position="10"/>
        <end position="133"/>
    </location>
</feature>
<dbReference type="Pfam" id="PF16189">
    <property type="entry name" value="Creatinase_N_2"/>
    <property type="match status" value="1"/>
</dbReference>
<dbReference type="PANTHER" id="PTHR43763">
    <property type="entry name" value="XAA-PRO AMINOPEPTIDASE 1"/>
    <property type="match status" value="1"/>
</dbReference>
<evidence type="ECO:0000256" key="2">
    <source>
        <dbReference type="ARBA" id="ARBA00022723"/>
    </source>
</evidence>
<dbReference type="InterPro" id="IPR000994">
    <property type="entry name" value="Pept_M24"/>
</dbReference>
<dbReference type="CDD" id="cd01085">
    <property type="entry name" value="APP"/>
    <property type="match status" value="1"/>
</dbReference>
<feature type="domain" description="Peptidase M24 C-terminal" evidence="6">
    <location>
        <begin position="543"/>
        <end position="602"/>
    </location>
</feature>
<feature type="domain" description="Peptidase M24" evidence="4">
    <location>
        <begin position="315"/>
        <end position="533"/>
    </location>
</feature>
<dbReference type="InterPro" id="IPR000587">
    <property type="entry name" value="Creatinase_N"/>
</dbReference>
<keyword evidence="7" id="KW-0645">Protease</keyword>
<keyword evidence="3" id="KW-0378">Hydrolase</keyword>
<evidence type="ECO:0000313" key="7">
    <source>
        <dbReference type="EMBL" id="SDN16840.1"/>
    </source>
</evidence>
<keyword evidence="7" id="KW-0031">Aminopeptidase</keyword>